<reference evidence="4 5" key="1">
    <citation type="submission" date="2019-03" db="EMBL/GenBank/DDBJ databases">
        <title>Genomic Encyclopedia of Archaeal and Bacterial Type Strains, Phase II (KMG-II): from individual species to whole genera.</title>
        <authorList>
            <person name="Goeker M."/>
        </authorList>
    </citation>
    <scope>NUCLEOTIDE SEQUENCE [LARGE SCALE GENOMIC DNA]</scope>
    <source>
        <strain evidence="4 5">DSM 45499</strain>
    </source>
</reference>
<keyword evidence="5" id="KW-1185">Reference proteome</keyword>
<evidence type="ECO:0000256" key="1">
    <source>
        <dbReference type="SAM" id="MobiDB-lite"/>
    </source>
</evidence>
<feature type="chain" id="PRO_5039546026" evidence="2">
    <location>
        <begin position="27"/>
        <end position="232"/>
    </location>
</feature>
<evidence type="ECO:0000313" key="4">
    <source>
        <dbReference type="EMBL" id="TDV52058.1"/>
    </source>
</evidence>
<feature type="signal peptide" evidence="2">
    <location>
        <begin position="1"/>
        <end position="26"/>
    </location>
</feature>
<name>A0A4R7VRE5_9PSEU</name>
<organism evidence="4 5">
    <name type="scientific">Actinophytocola oryzae</name>
    <dbReference type="NCBI Taxonomy" id="502181"/>
    <lineage>
        <taxon>Bacteria</taxon>
        <taxon>Bacillati</taxon>
        <taxon>Actinomycetota</taxon>
        <taxon>Actinomycetes</taxon>
        <taxon>Pseudonocardiales</taxon>
        <taxon>Pseudonocardiaceae</taxon>
    </lineage>
</organism>
<comment type="caution">
    <text evidence="4">The sequence shown here is derived from an EMBL/GenBank/DDBJ whole genome shotgun (WGS) entry which is preliminary data.</text>
</comment>
<proteinExistence type="predicted"/>
<dbReference type="AlphaFoldDB" id="A0A4R7VRE5"/>
<evidence type="ECO:0000313" key="5">
    <source>
        <dbReference type="Proteomes" id="UP000294927"/>
    </source>
</evidence>
<sequence>MSNDFLMIRRAVPLLLLALLTTGCEALQSATTATQPPPAPPAQPGAPVPGAGALGQQLAALQVAPEDTGAHYDRDDWLPDWARTGQCTTRETVLQQQGQGVVVNDKCAPTAGQWVSRYDGVTVTDPSDLDIDHVVPLAEVARSGPIVDGRRQRPGDWPVEQRRAYANDVEGLVAVTASSNRSKSDDDPARWLPAQDHCGYVASWIHMKTKYHLSIDQQEHDAIAQILTTCPA</sequence>
<dbReference type="PANTHER" id="PTHR24094:SF15">
    <property type="entry name" value="AMP-DEPENDENT SYNTHETASE_LIGASE DOMAIN-CONTAINING PROTEIN-RELATED"/>
    <property type="match status" value="1"/>
</dbReference>
<accession>A0A4R7VRE5</accession>
<evidence type="ECO:0000256" key="2">
    <source>
        <dbReference type="SAM" id="SignalP"/>
    </source>
</evidence>
<dbReference type="Pfam" id="PF07510">
    <property type="entry name" value="GmrSD_C"/>
    <property type="match status" value="1"/>
</dbReference>
<keyword evidence="2" id="KW-0732">Signal</keyword>
<feature type="domain" description="GmrSD restriction endonucleases C-terminal" evidence="3">
    <location>
        <begin position="127"/>
        <end position="225"/>
    </location>
</feature>
<dbReference type="Proteomes" id="UP000294927">
    <property type="component" value="Unassembled WGS sequence"/>
</dbReference>
<feature type="region of interest" description="Disordered" evidence="1">
    <location>
        <begin position="29"/>
        <end position="52"/>
    </location>
</feature>
<feature type="compositionally biased region" description="Pro residues" evidence="1">
    <location>
        <begin position="35"/>
        <end position="47"/>
    </location>
</feature>
<dbReference type="RefSeq" id="WP_243866480.1">
    <property type="nucleotide sequence ID" value="NZ_SOCP01000005.1"/>
</dbReference>
<dbReference type="EMBL" id="SOCP01000005">
    <property type="protein sequence ID" value="TDV52058.1"/>
    <property type="molecule type" value="Genomic_DNA"/>
</dbReference>
<evidence type="ECO:0000259" key="3">
    <source>
        <dbReference type="Pfam" id="PF07510"/>
    </source>
</evidence>
<dbReference type="InterPro" id="IPR011089">
    <property type="entry name" value="GmrSD_C"/>
</dbReference>
<gene>
    <name evidence="4" type="ORF">CLV71_105189</name>
</gene>
<dbReference type="PANTHER" id="PTHR24094">
    <property type="entry name" value="SECRETED PROTEIN"/>
    <property type="match status" value="1"/>
</dbReference>
<protein>
    <submittedName>
        <fullName evidence="4">Uncharacterized protein DUF1524</fullName>
    </submittedName>
</protein>